<keyword evidence="11" id="KW-1185">Reference proteome</keyword>
<evidence type="ECO:0000256" key="1">
    <source>
        <dbReference type="ARBA" id="ARBA00010641"/>
    </source>
</evidence>
<accession>A0A1Y6IWM4</accession>
<dbReference type="NCBIfam" id="TIGR02943">
    <property type="entry name" value="Sig70_famx1"/>
    <property type="match status" value="1"/>
</dbReference>
<dbReference type="SUPFAM" id="SSF88946">
    <property type="entry name" value="Sigma2 domain of RNA polymerase sigma factors"/>
    <property type="match status" value="1"/>
</dbReference>
<evidence type="ECO:0000313" key="11">
    <source>
        <dbReference type="Proteomes" id="UP001283366"/>
    </source>
</evidence>
<keyword evidence="5" id="KW-0804">Transcription</keyword>
<dbReference type="AlphaFoldDB" id="A0A1Y6IWM4"/>
<protein>
    <submittedName>
        <fullName evidence="8">RNA polymerase factor sigma-70</fullName>
        <ecNumber evidence="8">2.7.7.6</ecNumber>
    </submittedName>
    <submittedName>
        <fullName evidence="9">RNA polymerase sigma factor SigM</fullName>
    </submittedName>
</protein>
<dbReference type="EMBL" id="FXXI01000004">
    <property type="protein sequence ID" value="SMS01230.1"/>
    <property type="molecule type" value="Genomic_DNA"/>
</dbReference>
<dbReference type="NCBIfam" id="TIGR02937">
    <property type="entry name" value="sigma70-ECF"/>
    <property type="match status" value="1"/>
</dbReference>
<name>A0A1Y6IWM4_9VIBR</name>
<dbReference type="InterPro" id="IPR014289">
    <property type="entry name" value="RNA_pol_sigma-24-rel"/>
</dbReference>
<dbReference type="EC" id="2.7.7.6" evidence="8"/>
<sequence>MTLADSEVQPDSFSQHLFYDESFIQPLRQQMLKFAILQVQDEQLAEDAVQEAMISAYQHIDKFEKQAALKTWIFAILKNKLIDLLRKEKRTTAASQLETGECSQGDALMEKLFDDHGHWYKHERPVKWQQPDSGIENEHFWRVFDTCLNALPERYGRLFMMREFLELETPEICTNEEISVSHLNVTLYRARLRLRECLENNWYLSEELS</sequence>
<keyword evidence="8" id="KW-0548">Nucleotidyltransferase</keyword>
<dbReference type="PANTHER" id="PTHR43133:SF8">
    <property type="entry name" value="RNA POLYMERASE SIGMA FACTOR HI_1459-RELATED"/>
    <property type="match status" value="1"/>
</dbReference>
<dbReference type="SUPFAM" id="SSF88659">
    <property type="entry name" value="Sigma3 and sigma4 domains of RNA polymerase sigma factors"/>
    <property type="match status" value="1"/>
</dbReference>
<evidence type="ECO:0000313" key="10">
    <source>
        <dbReference type="Proteomes" id="UP000196125"/>
    </source>
</evidence>
<dbReference type="Pfam" id="PF08281">
    <property type="entry name" value="Sigma70_r4_2"/>
    <property type="match status" value="1"/>
</dbReference>
<dbReference type="EMBL" id="JAWRCO010000001">
    <property type="protein sequence ID" value="MDW6002988.1"/>
    <property type="molecule type" value="Genomic_DNA"/>
</dbReference>
<dbReference type="InterPro" id="IPR013324">
    <property type="entry name" value="RNA_pol_sigma_r3/r4-like"/>
</dbReference>
<reference evidence="8 11" key="2">
    <citation type="submission" date="2023-11" db="EMBL/GenBank/DDBJ databases">
        <title>Plant-associative lifestyle of Vibrio porteresiae and its evolutionary dynamics.</title>
        <authorList>
            <person name="Rameshkumar N."/>
            <person name="Kirti K."/>
        </authorList>
    </citation>
    <scope>NUCLEOTIDE SEQUENCE [LARGE SCALE GENOMIC DNA]</scope>
    <source>
        <strain evidence="8 11">MSSRF38</strain>
    </source>
</reference>
<evidence type="ECO:0000256" key="5">
    <source>
        <dbReference type="ARBA" id="ARBA00023163"/>
    </source>
</evidence>
<comment type="similarity">
    <text evidence="1">Belongs to the sigma-70 factor family. ECF subfamily.</text>
</comment>
<dbReference type="PANTHER" id="PTHR43133">
    <property type="entry name" value="RNA POLYMERASE ECF-TYPE SIGMA FACTO"/>
    <property type="match status" value="1"/>
</dbReference>
<keyword evidence="4" id="KW-0238">DNA-binding</keyword>
<evidence type="ECO:0000256" key="2">
    <source>
        <dbReference type="ARBA" id="ARBA00023015"/>
    </source>
</evidence>
<dbReference type="OrthoDB" id="9782108at2"/>
<dbReference type="Proteomes" id="UP000196125">
    <property type="component" value="Unassembled WGS sequence"/>
</dbReference>
<organism evidence="9 10">
    <name type="scientific">Vibrio mangrovi</name>
    <dbReference type="NCBI Taxonomy" id="474394"/>
    <lineage>
        <taxon>Bacteria</taxon>
        <taxon>Pseudomonadati</taxon>
        <taxon>Pseudomonadota</taxon>
        <taxon>Gammaproteobacteria</taxon>
        <taxon>Vibrionales</taxon>
        <taxon>Vibrionaceae</taxon>
        <taxon>Vibrio</taxon>
    </lineage>
</organism>
<evidence type="ECO:0000256" key="4">
    <source>
        <dbReference type="ARBA" id="ARBA00023125"/>
    </source>
</evidence>
<keyword evidence="2" id="KW-0805">Transcription regulation</keyword>
<evidence type="ECO:0000313" key="9">
    <source>
        <dbReference type="EMBL" id="SMS01230.1"/>
    </source>
</evidence>
<dbReference type="Pfam" id="PF04542">
    <property type="entry name" value="Sigma70_r2"/>
    <property type="match status" value="1"/>
</dbReference>
<evidence type="ECO:0000259" key="7">
    <source>
        <dbReference type="Pfam" id="PF08281"/>
    </source>
</evidence>
<evidence type="ECO:0000256" key="3">
    <source>
        <dbReference type="ARBA" id="ARBA00023082"/>
    </source>
</evidence>
<dbReference type="GO" id="GO:0003677">
    <property type="term" value="F:DNA binding"/>
    <property type="evidence" value="ECO:0007669"/>
    <property type="project" value="UniProtKB-KW"/>
</dbReference>
<dbReference type="Proteomes" id="UP001283366">
    <property type="component" value="Unassembled WGS sequence"/>
</dbReference>
<dbReference type="InterPro" id="IPR013325">
    <property type="entry name" value="RNA_pol_sigma_r2"/>
</dbReference>
<dbReference type="InterPro" id="IPR013249">
    <property type="entry name" value="RNA_pol_sigma70_r4_t2"/>
</dbReference>
<dbReference type="RefSeq" id="WP_087481275.1">
    <property type="nucleotide sequence ID" value="NZ_AP024883.1"/>
</dbReference>
<feature type="domain" description="RNA polymerase sigma factor 70 region 4 type 2" evidence="7">
    <location>
        <begin position="144"/>
        <end position="194"/>
    </location>
</feature>
<dbReference type="InterPro" id="IPR036388">
    <property type="entry name" value="WH-like_DNA-bd_sf"/>
</dbReference>
<dbReference type="GO" id="GO:0003899">
    <property type="term" value="F:DNA-directed RNA polymerase activity"/>
    <property type="evidence" value="ECO:0007669"/>
    <property type="project" value="UniProtKB-EC"/>
</dbReference>
<dbReference type="InterPro" id="IPR007627">
    <property type="entry name" value="RNA_pol_sigma70_r2"/>
</dbReference>
<feature type="domain" description="RNA polymerase sigma-70 region 2" evidence="6">
    <location>
        <begin position="25"/>
        <end position="91"/>
    </location>
</feature>
<keyword evidence="8" id="KW-0808">Transferase</keyword>
<dbReference type="NCBIfam" id="NF009196">
    <property type="entry name" value="PRK12544.1"/>
    <property type="match status" value="1"/>
</dbReference>
<proteinExistence type="inferred from homology"/>
<gene>
    <name evidence="9" type="primary">sigM</name>
    <name evidence="8" type="ORF">SBX37_09010</name>
    <name evidence="9" type="ORF">VIM7927_02512</name>
</gene>
<dbReference type="GO" id="GO:0006352">
    <property type="term" value="P:DNA-templated transcription initiation"/>
    <property type="evidence" value="ECO:0007669"/>
    <property type="project" value="InterPro"/>
</dbReference>
<dbReference type="InterPro" id="IPR039425">
    <property type="entry name" value="RNA_pol_sigma-70-like"/>
</dbReference>
<dbReference type="Gene3D" id="1.10.10.10">
    <property type="entry name" value="Winged helix-like DNA-binding domain superfamily/Winged helix DNA-binding domain"/>
    <property type="match status" value="1"/>
</dbReference>
<dbReference type="Gene3D" id="1.10.1740.10">
    <property type="match status" value="1"/>
</dbReference>
<dbReference type="GO" id="GO:0016987">
    <property type="term" value="F:sigma factor activity"/>
    <property type="evidence" value="ECO:0007669"/>
    <property type="project" value="UniProtKB-KW"/>
</dbReference>
<dbReference type="InterPro" id="IPR014284">
    <property type="entry name" value="RNA_pol_sigma-70_dom"/>
</dbReference>
<evidence type="ECO:0000259" key="6">
    <source>
        <dbReference type="Pfam" id="PF04542"/>
    </source>
</evidence>
<reference evidence="9 10" key="1">
    <citation type="submission" date="2017-05" db="EMBL/GenBank/DDBJ databases">
        <authorList>
            <person name="Song R."/>
            <person name="Chenine A.L."/>
            <person name="Ruprecht R.M."/>
        </authorList>
    </citation>
    <scope>NUCLEOTIDE SEQUENCE [LARGE SCALE GENOMIC DNA]</scope>
    <source>
        <strain evidence="9 10">CECT 7927</strain>
    </source>
</reference>
<keyword evidence="3" id="KW-0731">Sigma factor</keyword>
<evidence type="ECO:0000313" key="8">
    <source>
        <dbReference type="EMBL" id="MDW6002988.1"/>
    </source>
</evidence>